<keyword evidence="4" id="KW-1185">Reference proteome</keyword>
<dbReference type="GO" id="GO:0030521">
    <property type="term" value="P:androgen receptor signaling pathway"/>
    <property type="evidence" value="ECO:0007669"/>
    <property type="project" value="TreeGrafter"/>
</dbReference>
<evidence type="ECO:0000256" key="3">
    <source>
        <dbReference type="SAM" id="SignalP"/>
    </source>
</evidence>
<reference evidence="5" key="1">
    <citation type="submission" date="2025-08" db="UniProtKB">
        <authorList>
            <consortium name="RefSeq"/>
        </authorList>
    </citation>
    <scope>IDENTIFICATION</scope>
</reference>
<dbReference type="GO" id="GO:0005615">
    <property type="term" value="C:extracellular space"/>
    <property type="evidence" value="ECO:0007669"/>
    <property type="project" value="TreeGrafter"/>
</dbReference>
<dbReference type="RefSeq" id="XP_007526459.2">
    <property type="nucleotide sequence ID" value="XM_007526397.3"/>
</dbReference>
<proteinExistence type="predicted"/>
<dbReference type="PANTHER" id="PTHR14037:SF4">
    <property type="entry name" value="MAMMAGLOBIN-B"/>
    <property type="match status" value="1"/>
</dbReference>
<name>A0A1S2ZYB1_ERIEU</name>
<dbReference type="Pfam" id="PF01099">
    <property type="entry name" value="Uteroglobin"/>
    <property type="match status" value="1"/>
</dbReference>
<dbReference type="FunCoup" id="A0A1S2ZYB1">
    <property type="interactions" value="2"/>
</dbReference>
<sequence length="93" mass="10468">MKLVTVFMLSALPLYCSAGSGCLFIENMISKTIDASVSPAEFTKDLEAYIETDAEENAFQKMKHLFNSLSKETLANSQEFVTTKYNSFWCALY</sequence>
<dbReference type="AlphaFoldDB" id="A0A1S2ZYB1"/>
<dbReference type="SUPFAM" id="SSF48201">
    <property type="entry name" value="Uteroglobin-like"/>
    <property type="match status" value="1"/>
</dbReference>
<evidence type="ECO:0000313" key="5">
    <source>
        <dbReference type="RefSeq" id="XP_007526459.2"/>
    </source>
</evidence>
<dbReference type="InterPro" id="IPR035960">
    <property type="entry name" value="Secretoglobin_sf"/>
</dbReference>
<comment type="subcellular location">
    <subcellularLocation>
        <location evidence="1">Secreted</location>
    </subcellularLocation>
</comment>
<evidence type="ECO:0000313" key="4">
    <source>
        <dbReference type="Proteomes" id="UP001652624"/>
    </source>
</evidence>
<organism evidence="4 5">
    <name type="scientific">Erinaceus europaeus</name>
    <name type="common">Western European hedgehog</name>
    <dbReference type="NCBI Taxonomy" id="9365"/>
    <lineage>
        <taxon>Eukaryota</taxon>
        <taxon>Metazoa</taxon>
        <taxon>Chordata</taxon>
        <taxon>Craniata</taxon>
        <taxon>Vertebrata</taxon>
        <taxon>Euteleostomi</taxon>
        <taxon>Mammalia</taxon>
        <taxon>Eutheria</taxon>
        <taxon>Laurasiatheria</taxon>
        <taxon>Eulipotyphla</taxon>
        <taxon>Erinaceidae</taxon>
        <taxon>Erinaceinae</taxon>
        <taxon>Erinaceus</taxon>
    </lineage>
</organism>
<evidence type="ECO:0000256" key="1">
    <source>
        <dbReference type="ARBA" id="ARBA00004613"/>
    </source>
</evidence>
<dbReference type="InterPro" id="IPR016126">
    <property type="entry name" value="Secretoglobin"/>
</dbReference>
<dbReference type="PANTHER" id="PTHR14037">
    <property type="entry name" value="MAMMAGLOBIN-RELATED"/>
    <property type="match status" value="1"/>
</dbReference>
<feature type="signal peptide" evidence="3">
    <location>
        <begin position="1"/>
        <end position="18"/>
    </location>
</feature>
<dbReference type="Proteomes" id="UP001652624">
    <property type="component" value="Chromosome 17"/>
</dbReference>
<evidence type="ECO:0000256" key="2">
    <source>
        <dbReference type="ARBA" id="ARBA00022525"/>
    </source>
</evidence>
<dbReference type="GeneID" id="103116501"/>
<feature type="chain" id="PRO_5046292695" evidence="3">
    <location>
        <begin position="19"/>
        <end position="93"/>
    </location>
</feature>
<gene>
    <name evidence="5" type="primary">LOC103116501</name>
</gene>
<accession>A0A1S2ZYB1</accession>
<dbReference type="OrthoDB" id="9741516at2759"/>
<dbReference type="PROSITE" id="PS51257">
    <property type="entry name" value="PROKAR_LIPOPROTEIN"/>
    <property type="match status" value="1"/>
</dbReference>
<dbReference type="InParanoid" id="A0A1S2ZYB1"/>
<keyword evidence="2" id="KW-0964">Secreted</keyword>
<dbReference type="PROSITE" id="PS51311">
    <property type="entry name" value="SCGB"/>
    <property type="match status" value="1"/>
</dbReference>
<keyword evidence="3" id="KW-0732">Signal</keyword>
<protein>
    <submittedName>
        <fullName evidence="5">Mammaglobin-A-like</fullName>
    </submittedName>
</protein>
<dbReference type="eggNOG" id="ENOG502TE5J">
    <property type="taxonomic scope" value="Eukaryota"/>
</dbReference>